<organism evidence="2 3">
    <name type="scientific">Taxus chinensis</name>
    <name type="common">Chinese yew</name>
    <name type="synonym">Taxus wallichiana var. chinensis</name>
    <dbReference type="NCBI Taxonomy" id="29808"/>
    <lineage>
        <taxon>Eukaryota</taxon>
        <taxon>Viridiplantae</taxon>
        <taxon>Streptophyta</taxon>
        <taxon>Embryophyta</taxon>
        <taxon>Tracheophyta</taxon>
        <taxon>Spermatophyta</taxon>
        <taxon>Pinopsida</taxon>
        <taxon>Pinidae</taxon>
        <taxon>Conifers II</taxon>
        <taxon>Cupressales</taxon>
        <taxon>Taxaceae</taxon>
        <taxon>Taxus</taxon>
    </lineage>
</organism>
<dbReference type="Proteomes" id="UP000824469">
    <property type="component" value="Unassembled WGS sequence"/>
</dbReference>
<feature type="region of interest" description="Disordered" evidence="1">
    <location>
        <begin position="1"/>
        <end position="80"/>
    </location>
</feature>
<name>A0AA38GJI3_TAXCH</name>
<evidence type="ECO:0000313" key="2">
    <source>
        <dbReference type="EMBL" id="KAH9322230.1"/>
    </source>
</evidence>
<accession>A0AA38GJI3</accession>
<feature type="compositionally biased region" description="Basic and acidic residues" evidence="1">
    <location>
        <begin position="1"/>
        <end position="11"/>
    </location>
</feature>
<sequence>MGQRDAWEKAVKKTVSGTVGTKRPEPARQMGTNSLKRDIAVGQTRKPGSAGKKNFRNNSLGQMGQMDANRPVRLKSAQGA</sequence>
<evidence type="ECO:0000256" key="1">
    <source>
        <dbReference type="SAM" id="MobiDB-lite"/>
    </source>
</evidence>
<comment type="caution">
    <text evidence="2">The sequence shown here is derived from an EMBL/GenBank/DDBJ whole genome shotgun (WGS) entry which is preliminary data.</text>
</comment>
<dbReference type="EMBL" id="JAHRHJ020000003">
    <property type="protein sequence ID" value="KAH9322230.1"/>
    <property type="molecule type" value="Genomic_DNA"/>
</dbReference>
<proteinExistence type="predicted"/>
<keyword evidence="3" id="KW-1185">Reference proteome</keyword>
<protein>
    <submittedName>
        <fullName evidence="2">Uncharacterized protein</fullName>
    </submittedName>
</protein>
<dbReference type="AlphaFoldDB" id="A0AA38GJI3"/>
<gene>
    <name evidence="2" type="ORF">KI387_016869</name>
</gene>
<evidence type="ECO:0000313" key="3">
    <source>
        <dbReference type="Proteomes" id="UP000824469"/>
    </source>
</evidence>
<reference evidence="2 3" key="1">
    <citation type="journal article" date="2021" name="Nat. Plants">
        <title>The Taxus genome provides insights into paclitaxel biosynthesis.</title>
        <authorList>
            <person name="Xiong X."/>
            <person name="Gou J."/>
            <person name="Liao Q."/>
            <person name="Li Y."/>
            <person name="Zhou Q."/>
            <person name="Bi G."/>
            <person name="Li C."/>
            <person name="Du R."/>
            <person name="Wang X."/>
            <person name="Sun T."/>
            <person name="Guo L."/>
            <person name="Liang H."/>
            <person name="Lu P."/>
            <person name="Wu Y."/>
            <person name="Zhang Z."/>
            <person name="Ro D.K."/>
            <person name="Shang Y."/>
            <person name="Huang S."/>
            <person name="Yan J."/>
        </authorList>
    </citation>
    <scope>NUCLEOTIDE SEQUENCE [LARGE SCALE GENOMIC DNA]</scope>
    <source>
        <strain evidence="2">Ta-2019</strain>
    </source>
</reference>